<dbReference type="InterPro" id="IPR017871">
    <property type="entry name" value="ABC_transporter-like_CS"/>
</dbReference>
<evidence type="ECO:0000313" key="11">
    <source>
        <dbReference type="EMBL" id="CAF3500816.1"/>
    </source>
</evidence>
<dbReference type="Proteomes" id="UP000663869">
    <property type="component" value="Unassembled WGS sequence"/>
</dbReference>
<dbReference type="GO" id="GO:0016887">
    <property type="term" value="F:ATP hydrolysis activity"/>
    <property type="evidence" value="ECO:0007669"/>
    <property type="project" value="InterPro"/>
</dbReference>
<comment type="similarity">
    <text evidence="2">Belongs to the ABC transporter superfamily. ABCA family.</text>
</comment>
<feature type="transmembrane region" description="Helical" evidence="9">
    <location>
        <begin position="203"/>
        <end position="226"/>
    </location>
</feature>
<dbReference type="Pfam" id="PF00005">
    <property type="entry name" value="ABC_tran"/>
    <property type="match status" value="2"/>
</dbReference>
<evidence type="ECO:0000256" key="4">
    <source>
        <dbReference type="ARBA" id="ARBA00022692"/>
    </source>
</evidence>
<feature type="transmembrane region" description="Helical" evidence="9">
    <location>
        <begin position="293"/>
        <end position="315"/>
    </location>
</feature>
<sequence length="1667" mass="190273">MFLLTKRNLGQTIAEIFLACVFMGLLLGMRFVLDRDFNPAYQIPSFYPQDSMLFSVLDANITYYYPIQGLSNLNISSLSNDKQATIYAFIYFTNINSCLSPSSMPDAISYTLRMQENGSYYYRAQSVKINPNIYRWKRSPEDFCQDNSTTAMYNTAFLGIQYFIDLSIIQYSTNISQNSLSIFMNHFGCPAYFYDAFQSEFGFFIPILFSFIFIMTFILNVGYIVDERRNKAKEYSRIFGLRTWINNLVWVTRSMFIYIVLCSLLTGFSVLVLPSSNATSKSVDKAVFNSTHWTVIWTVLFVYSIQLSTFSVFFGQFFSRPLLAKFLAFTIWILTFIDFYNNIPVVIRYLMCFFPNTGLLFCLEVIQQYERKSDNMTTFKDFYSNLFTYPLYIGICLLLMIAYSIIYMVLAVYIERINPGQFGVSQPFFYPCLRKNKISKTIPISDSDENGSLPTNRITKSKISKHDHWIEMDSKISRIYPLIRIKHLAKEFGRFTAVSDFSFDFYEGEVCALLGHNGAGKTTITFILVGMMEATSGCVLLQGLDHRIHIQQTRKMIGFCPQYDILYDKLSVQEHLELFSQMRNLNRTKIDESIDKILDLIGLVNDRRTLSKDLSGGMKRRLSIGISLIGDPKILILDEPTSGVDPYNRRLIWMIIRKMKDIGKCVILTTHFLEEADILSDRIVIMSHGQLQASGTPDFLKQQTDYEYRLFIDKQDACNRDIIVQSVQQIIQTVDLERETSSELVFGIKRGSTQHIAELIRCLSEQQQQLAINGYGLSMATIEEVFLSHISGIRLVYNQIWALFVKQLILTRRQISFLIGFFLIPMLLEILIVAILPTPATIQTSILQNERVVDAQVQLQPSIYNPHTIIIYANNNASSALLRLNTYLTNTNATIDQISTNTIVNKVVSEWTESEELFVNKYQMGFGLFNNLTSTNLLLTFEVYFSTVNYHTMATSLNVATTNLFQFYANSSLKSIVTTNQPLLTNKKRLTGQDLFFEMIYCFDTLPLSLFNFINSILAAIFIGILSSNVIRERLTHSKDLQLLTRLSKVTYWFSTAIYDFTLCLILCSILTIIVKISAVYRVDSGAEVEIYVSNQHIGYFFLIFLLYSLASLPFVYVYSFIPGTELIGFVIYFIVNVLVCFVDVVLGFIGVFSGSQTLPNGAKVNQTGTLMTNIRWILSALFPTVNLKHALFNIRLRSSDRCIGPVNSVMGTNYSLNESWLSLSEPGLGIQCLIFIGQSIFWWFIVMFIEEGWKICWKKMQYCFKRQQQQQQTARRKTNEWNDQQLDTDVRNERQLILNQSQSTSSAIVIVQDLVHEFQKPKDASSTTRIHRAVDHLNFFVPPSSCFGLLGANGAGKTTTFRLLINSIQPTSGEVFINRIGNKADIGYCPQFDWLVDHLNVRETLTLFARLKGLTSADIDEIHMTMIQCFGLDTNQNQQVQNLSGGNKRKLSASLAFMANPTLIFLDEPTTGLDAAAKRKVWNVIRTARDAGLTIIMTSHSMEECEALCTSKFCFHEKILHIVRSSIEIGIMKAGQFLCLGSLQHLKNRFGNGYVVQVKVSIDKLNRIKDELESTLPGIKIEDEKNGMLFCHVPVSTTPNDHVHTTSHAYNLANVFEFFNQKKENNDIESYSLTQTTLEQIFVSLTSDENENHVPLSDLVANENCA</sequence>
<evidence type="ECO:0000256" key="6">
    <source>
        <dbReference type="ARBA" id="ARBA00022840"/>
    </source>
</evidence>
<dbReference type="SUPFAM" id="SSF52540">
    <property type="entry name" value="P-loop containing nucleoside triphosphate hydrolases"/>
    <property type="match status" value="2"/>
</dbReference>
<keyword evidence="3" id="KW-0813">Transport</keyword>
<dbReference type="Pfam" id="PF12698">
    <property type="entry name" value="ABC2_membrane_3"/>
    <property type="match status" value="1"/>
</dbReference>
<dbReference type="Gene3D" id="3.40.50.300">
    <property type="entry name" value="P-loop containing nucleotide triphosphate hydrolases"/>
    <property type="match status" value="2"/>
</dbReference>
<dbReference type="FunFam" id="3.40.50.300:FF:002275">
    <property type="entry name" value="ATP-binding cassette, subfamily A (ABC1), member 16"/>
    <property type="match status" value="1"/>
</dbReference>
<feature type="domain" description="ABC transporter" evidence="10">
    <location>
        <begin position="1310"/>
        <end position="1560"/>
    </location>
</feature>
<dbReference type="InterPro" id="IPR003593">
    <property type="entry name" value="AAA+_ATPase"/>
</dbReference>
<feature type="transmembrane region" description="Helical" evidence="9">
    <location>
        <begin position="817"/>
        <end position="836"/>
    </location>
</feature>
<dbReference type="GO" id="GO:0005524">
    <property type="term" value="F:ATP binding"/>
    <property type="evidence" value="ECO:0007669"/>
    <property type="project" value="UniProtKB-KW"/>
</dbReference>
<feature type="transmembrane region" description="Helical" evidence="9">
    <location>
        <begin position="346"/>
        <end position="366"/>
    </location>
</feature>
<dbReference type="GO" id="GO:0016020">
    <property type="term" value="C:membrane"/>
    <property type="evidence" value="ECO:0007669"/>
    <property type="project" value="UniProtKB-SubCell"/>
</dbReference>
<dbReference type="PANTHER" id="PTHR19229:SF250">
    <property type="entry name" value="ABC TRANSPORTER DOMAIN-CONTAINING PROTEIN-RELATED"/>
    <property type="match status" value="1"/>
</dbReference>
<evidence type="ECO:0000256" key="9">
    <source>
        <dbReference type="SAM" id="Phobius"/>
    </source>
</evidence>
<dbReference type="InterPro" id="IPR003439">
    <property type="entry name" value="ABC_transporter-like_ATP-bd"/>
</dbReference>
<dbReference type="GO" id="GO:0140359">
    <property type="term" value="F:ABC-type transporter activity"/>
    <property type="evidence" value="ECO:0007669"/>
    <property type="project" value="InterPro"/>
</dbReference>
<dbReference type="CDD" id="cd03263">
    <property type="entry name" value="ABC_subfamily_A"/>
    <property type="match status" value="2"/>
</dbReference>
<dbReference type="InterPro" id="IPR013525">
    <property type="entry name" value="ABC2_TM"/>
</dbReference>
<evidence type="ECO:0000256" key="2">
    <source>
        <dbReference type="ARBA" id="ARBA00008869"/>
    </source>
</evidence>
<feature type="transmembrane region" description="Helical" evidence="9">
    <location>
        <begin position="1130"/>
        <end position="1153"/>
    </location>
</feature>
<dbReference type="PANTHER" id="PTHR19229">
    <property type="entry name" value="ATP-BINDING CASSETTE TRANSPORTER SUBFAMILY A ABCA"/>
    <property type="match status" value="1"/>
</dbReference>
<reference evidence="11" key="1">
    <citation type="submission" date="2021-02" db="EMBL/GenBank/DDBJ databases">
        <authorList>
            <person name="Nowell W R."/>
        </authorList>
    </citation>
    <scope>NUCLEOTIDE SEQUENCE</scope>
</reference>
<dbReference type="InterPro" id="IPR027417">
    <property type="entry name" value="P-loop_NTPase"/>
</dbReference>
<feature type="transmembrane region" description="Helical" evidence="9">
    <location>
        <begin position="322"/>
        <end position="340"/>
    </location>
</feature>
<evidence type="ECO:0000313" key="12">
    <source>
        <dbReference type="Proteomes" id="UP000663869"/>
    </source>
</evidence>
<evidence type="ECO:0000256" key="7">
    <source>
        <dbReference type="ARBA" id="ARBA00022989"/>
    </source>
</evidence>
<keyword evidence="5" id="KW-0547">Nucleotide-binding</keyword>
<dbReference type="InterPro" id="IPR026082">
    <property type="entry name" value="ABCA"/>
</dbReference>
<feature type="transmembrane region" description="Helical" evidence="9">
    <location>
        <begin position="1229"/>
        <end position="1250"/>
    </location>
</feature>
<protein>
    <recommendedName>
        <fullName evidence="10">ABC transporter domain-containing protein</fullName>
    </recommendedName>
</protein>
<gene>
    <name evidence="11" type="ORF">FME351_LOCUS16770</name>
</gene>
<organism evidence="11 12">
    <name type="scientific">Rotaria socialis</name>
    <dbReference type="NCBI Taxonomy" id="392032"/>
    <lineage>
        <taxon>Eukaryota</taxon>
        <taxon>Metazoa</taxon>
        <taxon>Spiralia</taxon>
        <taxon>Gnathifera</taxon>
        <taxon>Rotifera</taxon>
        <taxon>Eurotatoria</taxon>
        <taxon>Bdelloidea</taxon>
        <taxon>Philodinida</taxon>
        <taxon>Philodinidae</taxon>
        <taxon>Rotaria</taxon>
    </lineage>
</organism>
<evidence type="ECO:0000256" key="5">
    <source>
        <dbReference type="ARBA" id="ARBA00022741"/>
    </source>
</evidence>
<dbReference type="Pfam" id="PF23321">
    <property type="entry name" value="R1_ABCA1"/>
    <property type="match status" value="1"/>
</dbReference>
<dbReference type="PROSITE" id="PS50893">
    <property type="entry name" value="ABC_TRANSPORTER_2"/>
    <property type="match status" value="2"/>
</dbReference>
<keyword evidence="7 9" id="KW-1133">Transmembrane helix</keyword>
<feature type="transmembrane region" description="Helical" evidence="9">
    <location>
        <begin position="387"/>
        <end position="414"/>
    </location>
</feature>
<feature type="transmembrane region" description="Helical" evidence="9">
    <location>
        <begin position="247"/>
        <end position="273"/>
    </location>
</feature>
<dbReference type="GO" id="GO:0005319">
    <property type="term" value="F:lipid transporter activity"/>
    <property type="evidence" value="ECO:0007669"/>
    <property type="project" value="TreeGrafter"/>
</dbReference>
<feature type="transmembrane region" description="Helical" evidence="9">
    <location>
        <begin position="1010"/>
        <end position="1031"/>
    </location>
</feature>
<evidence type="ECO:0000256" key="3">
    <source>
        <dbReference type="ARBA" id="ARBA00022448"/>
    </source>
</evidence>
<keyword evidence="8 9" id="KW-0472">Membrane</keyword>
<feature type="transmembrane region" description="Helical" evidence="9">
    <location>
        <begin position="12"/>
        <end position="33"/>
    </location>
</feature>
<keyword evidence="6" id="KW-0067">ATP-binding</keyword>
<dbReference type="EMBL" id="CAJNYU010002054">
    <property type="protein sequence ID" value="CAF3500816.1"/>
    <property type="molecule type" value="Genomic_DNA"/>
</dbReference>
<feature type="transmembrane region" description="Helical" evidence="9">
    <location>
        <begin position="1098"/>
        <end position="1118"/>
    </location>
</feature>
<evidence type="ECO:0000256" key="8">
    <source>
        <dbReference type="ARBA" id="ARBA00023136"/>
    </source>
</evidence>
<dbReference type="PROSITE" id="PS00211">
    <property type="entry name" value="ABC_TRANSPORTER_1"/>
    <property type="match status" value="1"/>
</dbReference>
<comment type="subcellular location">
    <subcellularLocation>
        <location evidence="1">Membrane</location>
        <topology evidence="1">Multi-pass membrane protein</topology>
    </subcellularLocation>
</comment>
<accession>A0A818H9H4</accession>
<proteinExistence type="inferred from homology"/>
<dbReference type="InterPro" id="IPR056264">
    <property type="entry name" value="R2_ABCA1-4-like"/>
</dbReference>
<name>A0A818H9H4_9BILA</name>
<feature type="transmembrane region" description="Helical" evidence="9">
    <location>
        <begin position="1052"/>
        <end position="1078"/>
    </location>
</feature>
<feature type="domain" description="ABC transporter" evidence="10">
    <location>
        <begin position="483"/>
        <end position="713"/>
    </location>
</feature>
<dbReference type="SMART" id="SM00382">
    <property type="entry name" value="AAA"/>
    <property type="match status" value="2"/>
</dbReference>
<comment type="caution">
    <text evidence="11">The sequence shown here is derived from an EMBL/GenBank/DDBJ whole genome shotgun (WGS) entry which is preliminary data.</text>
</comment>
<evidence type="ECO:0000256" key="1">
    <source>
        <dbReference type="ARBA" id="ARBA00004141"/>
    </source>
</evidence>
<evidence type="ECO:0000259" key="10">
    <source>
        <dbReference type="PROSITE" id="PS50893"/>
    </source>
</evidence>
<keyword evidence="4 9" id="KW-0812">Transmembrane</keyword>
<dbReference type="FunFam" id="3.40.50.300:FF:000335">
    <property type="entry name" value="ATP binding cassette subfamily A member 5"/>
    <property type="match status" value="1"/>
</dbReference>